<dbReference type="STRING" id="2045.KR76_25720"/>
<dbReference type="InterPro" id="IPR037069">
    <property type="entry name" value="AcylCoA_DH/ox_N_sf"/>
</dbReference>
<dbReference type="Pfam" id="PF02770">
    <property type="entry name" value="Acyl-CoA_dh_M"/>
    <property type="match status" value="1"/>
</dbReference>
<keyword evidence="3 5" id="KW-0285">Flavoprotein</keyword>
<dbReference type="GO" id="GO:0016937">
    <property type="term" value="F:short-chain fatty acyl-CoA dehydrogenase activity"/>
    <property type="evidence" value="ECO:0007669"/>
    <property type="project" value="UniProtKB-EC"/>
</dbReference>
<evidence type="ECO:0000259" key="7">
    <source>
        <dbReference type="Pfam" id="PF02770"/>
    </source>
</evidence>
<name>A0A0A1DRY3_NOCSI</name>
<dbReference type="Pfam" id="PF02771">
    <property type="entry name" value="Acyl-CoA_dh_N"/>
    <property type="match status" value="1"/>
</dbReference>
<comment type="similarity">
    <text evidence="2 5">Belongs to the acyl-CoA dehydrogenase family.</text>
</comment>
<sequence length="364" mass="39153">MDAGFVKALIPDAQGGQKMSSVDFSIAAEELTSVDVNVPTALLATGLGLQAIIHFGTDEQKERWLRPFTGTDALLAAFGFTEAGGGANFDSKDPSVGVRTHARLEGDEWVINGTKHYTTNGTGWEGKGPDLITLVCRTDMTKPPHESLAVIVVPGNTPGLEVSGLIDTVGHRATISPKLTFTDVRVPAGNILGKPGDGMEICRMAFNWTASLIGAACVGRMRAAFEFALNWAKTERRNGPVPVIEYQNAGYMLVDIKTRIEAARYLTWKACHHYDVTGGADEELGHMAKVFCSELSVQAVYDTMRLVGVDGYGDQTPIAAIMNDVLCFPVYDGGNMGVRRRQLHELIARDTYDGMASAEGRVAG</sequence>
<evidence type="ECO:0000256" key="1">
    <source>
        <dbReference type="ARBA" id="ARBA00001974"/>
    </source>
</evidence>
<dbReference type="PANTHER" id="PTHR43884:SF12">
    <property type="entry name" value="ISOVALERYL-COA DEHYDROGENASE, MITOCHONDRIAL-RELATED"/>
    <property type="match status" value="1"/>
</dbReference>
<evidence type="ECO:0000256" key="5">
    <source>
        <dbReference type="RuleBase" id="RU362125"/>
    </source>
</evidence>
<proteinExistence type="inferred from homology"/>
<dbReference type="InterPro" id="IPR046373">
    <property type="entry name" value="Acyl-CoA_Oxase/DH_mid-dom_sf"/>
</dbReference>
<evidence type="ECO:0000256" key="2">
    <source>
        <dbReference type="ARBA" id="ARBA00009347"/>
    </source>
</evidence>
<dbReference type="InterPro" id="IPR009075">
    <property type="entry name" value="AcylCo_DH/oxidase_C"/>
</dbReference>
<dbReference type="Gene3D" id="2.40.110.10">
    <property type="entry name" value="Butyryl-CoA Dehydrogenase, subunit A, domain 2"/>
    <property type="match status" value="1"/>
</dbReference>
<gene>
    <name evidence="9" type="ORF">KR76_25720</name>
</gene>
<dbReference type="GO" id="GO:0033539">
    <property type="term" value="P:fatty acid beta-oxidation using acyl-CoA dehydrogenase"/>
    <property type="evidence" value="ECO:0007669"/>
    <property type="project" value="TreeGrafter"/>
</dbReference>
<dbReference type="AlphaFoldDB" id="A0A0A1DRY3"/>
<evidence type="ECO:0000256" key="4">
    <source>
        <dbReference type="ARBA" id="ARBA00022827"/>
    </source>
</evidence>
<dbReference type="InterPro" id="IPR006091">
    <property type="entry name" value="Acyl-CoA_Oxase/DH_mid-dom"/>
</dbReference>
<dbReference type="EMBL" id="CP009896">
    <property type="protein sequence ID" value="AIY19323.2"/>
    <property type="molecule type" value="Genomic_DNA"/>
</dbReference>
<dbReference type="Gene3D" id="1.20.140.10">
    <property type="entry name" value="Butyryl-CoA Dehydrogenase, subunit A, domain 3"/>
    <property type="match status" value="1"/>
</dbReference>
<feature type="domain" description="Acyl-CoA oxidase/dehydrogenase middle" evidence="7">
    <location>
        <begin position="77"/>
        <end position="184"/>
    </location>
</feature>
<dbReference type="SUPFAM" id="SSF56645">
    <property type="entry name" value="Acyl-CoA dehydrogenase NM domain-like"/>
    <property type="match status" value="1"/>
</dbReference>
<accession>A0A0A1DRY3</accession>
<evidence type="ECO:0000259" key="6">
    <source>
        <dbReference type="Pfam" id="PF00441"/>
    </source>
</evidence>
<dbReference type="PANTHER" id="PTHR43884">
    <property type="entry name" value="ACYL-COA DEHYDROGENASE"/>
    <property type="match status" value="1"/>
</dbReference>
<dbReference type="InterPro" id="IPR013786">
    <property type="entry name" value="AcylCoA_DH/ox_N"/>
</dbReference>
<dbReference type="Gene3D" id="1.10.540.10">
    <property type="entry name" value="Acyl-CoA dehydrogenase/oxidase, N-terminal domain"/>
    <property type="match status" value="1"/>
</dbReference>
<comment type="cofactor">
    <cofactor evidence="1 5">
        <name>FAD</name>
        <dbReference type="ChEBI" id="CHEBI:57692"/>
    </cofactor>
</comment>
<dbReference type="eggNOG" id="COG1960">
    <property type="taxonomic scope" value="Bacteria"/>
</dbReference>
<evidence type="ECO:0000259" key="8">
    <source>
        <dbReference type="Pfam" id="PF02771"/>
    </source>
</evidence>
<dbReference type="SUPFAM" id="SSF47203">
    <property type="entry name" value="Acyl-CoA dehydrogenase C-terminal domain-like"/>
    <property type="match status" value="1"/>
</dbReference>
<dbReference type="CDD" id="cd00567">
    <property type="entry name" value="ACAD"/>
    <property type="match status" value="1"/>
</dbReference>
<dbReference type="GO" id="GO:0050660">
    <property type="term" value="F:flavin adenine dinucleotide binding"/>
    <property type="evidence" value="ECO:0007669"/>
    <property type="project" value="InterPro"/>
</dbReference>
<evidence type="ECO:0000313" key="10">
    <source>
        <dbReference type="Proteomes" id="UP000030300"/>
    </source>
</evidence>
<dbReference type="InterPro" id="IPR036250">
    <property type="entry name" value="AcylCo_DH-like_C"/>
</dbReference>
<keyword evidence="5 9" id="KW-0560">Oxidoreductase</keyword>
<evidence type="ECO:0000313" key="9">
    <source>
        <dbReference type="EMBL" id="AIY19323.2"/>
    </source>
</evidence>
<keyword evidence="10" id="KW-1185">Reference proteome</keyword>
<feature type="domain" description="Acyl-CoA dehydrogenase/oxidase N-terminal" evidence="8">
    <location>
        <begin position="2"/>
        <end position="68"/>
    </location>
</feature>
<dbReference type="InterPro" id="IPR009100">
    <property type="entry name" value="AcylCoA_DH/oxidase_NM_dom_sf"/>
</dbReference>
<evidence type="ECO:0000256" key="3">
    <source>
        <dbReference type="ARBA" id="ARBA00022630"/>
    </source>
</evidence>
<organism evidence="9 10">
    <name type="scientific">Nocardioides simplex</name>
    <name type="common">Arthrobacter simplex</name>
    <dbReference type="NCBI Taxonomy" id="2045"/>
    <lineage>
        <taxon>Bacteria</taxon>
        <taxon>Bacillati</taxon>
        <taxon>Actinomycetota</taxon>
        <taxon>Actinomycetes</taxon>
        <taxon>Propionibacteriales</taxon>
        <taxon>Nocardioidaceae</taxon>
        <taxon>Pimelobacter</taxon>
    </lineage>
</organism>
<protein>
    <submittedName>
        <fullName evidence="9">Butyryl-CoA dehydrogenase</fullName>
        <ecNumber evidence="9">1.3.8.1</ecNumber>
    </submittedName>
</protein>
<feature type="domain" description="Acyl-CoA dehydrogenase/oxidase C-terminal" evidence="6">
    <location>
        <begin position="196"/>
        <end position="343"/>
    </location>
</feature>
<dbReference type="Pfam" id="PF00441">
    <property type="entry name" value="Acyl-CoA_dh_1"/>
    <property type="match status" value="1"/>
</dbReference>
<reference evidence="9 10" key="1">
    <citation type="journal article" date="2015" name="Genome Announc.">
        <title>Complete Genome Sequence of Steroid-Transforming Nocardioides simplex VKM Ac-2033D.</title>
        <authorList>
            <person name="Shtratnikova V.Y."/>
            <person name="Schelkunov M.I."/>
            <person name="Pekov Y.A."/>
            <person name="Fokina V.V."/>
            <person name="Logacheva M.D."/>
            <person name="Sokolov S.L."/>
            <person name="Bragin E.Y."/>
            <person name="Ashapkin V.V."/>
            <person name="Donova M.V."/>
        </authorList>
    </citation>
    <scope>NUCLEOTIDE SEQUENCE [LARGE SCALE GENOMIC DNA]</scope>
    <source>
        <strain evidence="9 10">VKM Ac-2033D</strain>
    </source>
</reference>
<dbReference type="GO" id="GO:0046359">
    <property type="term" value="P:butyrate catabolic process"/>
    <property type="evidence" value="ECO:0007669"/>
    <property type="project" value="TreeGrafter"/>
</dbReference>
<keyword evidence="4 5" id="KW-0274">FAD</keyword>
<dbReference type="EC" id="1.3.8.1" evidence="9"/>
<dbReference type="KEGG" id="psim:KR76_25720"/>
<dbReference type="Proteomes" id="UP000030300">
    <property type="component" value="Chromosome"/>
</dbReference>
<dbReference type="HOGENOM" id="CLU_018204_3_0_11"/>